<protein>
    <submittedName>
        <fullName evidence="3">Omp28-related outer membrane protein</fullName>
    </submittedName>
</protein>
<dbReference type="InterPro" id="IPR013783">
    <property type="entry name" value="Ig-like_fold"/>
</dbReference>
<keyword evidence="1" id="KW-0732">Signal</keyword>
<dbReference type="Pfam" id="PF18962">
    <property type="entry name" value="Por_Secre_tail"/>
    <property type="match status" value="1"/>
</dbReference>
<organism evidence="3 4">
    <name type="scientific">Aureispira anguillae</name>
    <dbReference type="NCBI Taxonomy" id="2864201"/>
    <lineage>
        <taxon>Bacteria</taxon>
        <taxon>Pseudomonadati</taxon>
        <taxon>Bacteroidota</taxon>
        <taxon>Saprospiria</taxon>
        <taxon>Saprospirales</taxon>
        <taxon>Saprospiraceae</taxon>
        <taxon>Aureispira</taxon>
    </lineage>
</organism>
<dbReference type="InterPro" id="IPR036249">
    <property type="entry name" value="Thioredoxin-like_sf"/>
</dbReference>
<dbReference type="RefSeq" id="WP_264789465.1">
    <property type="nucleotide sequence ID" value="NZ_AP026867.1"/>
</dbReference>
<accession>A0A916DWQ0</accession>
<dbReference type="InterPro" id="IPR026444">
    <property type="entry name" value="Secre_tail"/>
</dbReference>
<reference evidence="3" key="1">
    <citation type="submission" date="2022-09" db="EMBL/GenBank/DDBJ databases">
        <title>Aureispira anguillicida sp. nov., isolated from Leptocephalus of Japanese eel Anguilla japonica.</title>
        <authorList>
            <person name="Yuasa K."/>
            <person name="Mekata T."/>
            <person name="Ikunari K."/>
        </authorList>
    </citation>
    <scope>NUCLEOTIDE SEQUENCE</scope>
    <source>
        <strain evidence="3">EL160426</strain>
    </source>
</reference>
<feature type="signal peptide" evidence="1">
    <location>
        <begin position="1"/>
        <end position="20"/>
    </location>
</feature>
<dbReference type="NCBIfam" id="TIGR04183">
    <property type="entry name" value="Por_Secre_tail"/>
    <property type="match status" value="1"/>
</dbReference>
<dbReference type="Proteomes" id="UP001060919">
    <property type="component" value="Chromosome"/>
</dbReference>
<gene>
    <name evidence="3" type="ORF">AsAng_0050250</name>
</gene>
<sequence length="688" mass="75333">MKTYLFIAFIVVASILKINAQNYTVSTYTGDDTDYWSGAYDYQFFYLSNNLSAVQNLPFDWEFYGQTVTNYRIAHNGYITFNTASGTAVSTNTSIPNAAGPNHAIYALWDDFTTAVTISTKTFGVKPNRVHTISWTGLNYPGAASWQDDLTVDLKIYESCGDFEIIIIENSISPSSSFYSMINTTMGCENSTGTMGTQLSGSPNYIPSDPGWDETIYEVHRFHWNAPIVNDASLVGIKIDNHLSAGTHSLKGAVRNEGSAALTSYDINYSLNGGAVQTSTITGVNKNNSELSSWTHTIPINITSSNDNYVLKTWVSNVNGMPDEMSCNDTLVEYITGISNTTSSKKVLLEKFTGAWCGYCIDGAVILDGLKTQHGNNLIGVVVHDGDGMEFYDSLRTALSVSSYPSAAIDRKVSSSSSIYTAEPTGRGSWSYRVAAQLNDFTPVDVDISHTWNPNTRQINATVTANYSDNSAGDARIVLMIVEDSLVGSGSGWNQANNYNNTAGHPYFGAGSSVVGFVHRHVLRDYVEGGYYGVDNVIPHIVSAGSSYQHQFQYTLPAGFDANNVSLVAAVAKYMDGNDAQYISVRGQRSIYNAEEVHLMTLTNTVQVEHEYSDLTVYPNPTQHQVNLNIEDYNGPVTIKVYSMAGKLLQTTNSTSISLHNYPEGVYIFSVSYDGQVRQLKVTKVNNQ</sequence>
<dbReference type="EMBL" id="AP026867">
    <property type="protein sequence ID" value="BDS14246.1"/>
    <property type="molecule type" value="Genomic_DNA"/>
</dbReference>
<dbReference type="SUPFAM" id="SSF52833">
    <property type="entry name" value="Thioredoxin-like"/>
    <property type="match status" value="1"/>
</dbReference>
<feature type="chain" id="PRO_5037678490" evidence="1">
    <location>
        <begin position="21"/>
        <end position="688"/>
    </location>
</feature>
<evidence type="ECO:0000313" key="4">
    <source>
        <dbReference type="Proteomes" id="UP001060919"/>
    </source>
</evidence>
<evidence type="ECO:0000313" key="3">
    <source>
        <dbReference type="EMBL" id="BDS14246.1"/>
    </source>
</evidence>
<dbReference type="InterPro" id="IPR021615">
    <property type="entry name" value="Omp28"/>
</dbReference>
<dbReference type="KEGG" id="aup:AsAng_0050250"/>
<dbReference type="Gene3D" id="2.60.40.10">
    <property type="entry name" value="Immunoglobulins"/>
    <property type="match status" value="1"/>
</dbReference>
<dbReference type="AlphaFoldDB" id="A0A916DWQ0"/>
<evidence type="ECO:0000256" key="1">
    <source>
        <dbReference type="SAM" id="SignalP"/>
    </source>
</evidence>
<feature type="domain" description="Secretion system C-terminal sorting" evidence="2">
    <location>
        <begin position="617"/>
        <end position="676"/>
    </location>
</feature>
<name>A0A916DWQ0_9BACT</name>
<keyword evidence="4" id="KW-1185">Reference proteome</keyword>
<evidence type="ECO:0000259" key="2">
    <source>
        <dbReference type="Pfam" id="PF18962"/>
    </source>
</evidence>
<proteinExistence type="predicted"/>
<dbReference type="Pfam" id="PF11551">
    <property type="entry name" value="Omp28"/>
    <property type="match status" value="1"/>
</dbReference>